<comment type="caution">
    <text evidence="3">The sequence shown here is derived from an EMBL/GenBank/DDBJ whole genome shotgun (WGS) entry which is preliminary data.</text>
</comment>
<evidence type="ECO:0000313" key="4">
    <source>
        <dbReference type="Proteomes" id="UP000410049"/>
    </source>
</evidence>
<protein>
    <submittedName>
        <fullName evidence="3">ATP-binding protein</fullName>
    </submittedName>
</protein>
<dbReference type="InterPro" id="IPR025420">
    <property type="entry name" value="DUF4143"/>
</dbReference>
<keyword evidence="3" id="KW-0547">Nucleotide-binding</keyword>
<reference evidence="3 4" key="1">
    <citation type="journal article" date="2019" name="Syst. Appl. Microbiol.">
        <title>Characterization of Bifidobacterium species in feaces of the Egyptian fruit bat: Description of B. vespertilionis sp. nov. and B. rousetti sp. nov.</title>
        <authorList>
            <person name="Modesto M."/>
            <person name="Satti M."/>
            <person name="Watanabe K."/>
            <person name="Puglisi E."/>
            <person name="Morelli L."/>
            <person name="Huang C.-H."/>
            <person name="Liou J.-S."/>
            <person name="Miyashita M."/>
            <person name="Tamura T."/>
            <person name="Saito S."/>
            <person name="Mori K."/>
            <person name="Huang L."/>
            <person name="Sciavilla P."/>
            <person name="Sandri C."/>
            <person name="Spiezio C."/>
            <person name="Vitali F."/>
            <person name="Cavalieri D."/>
            <person name="Perpetuini G."/>
            <person name="Tofalo R."/>
            <person name="Bonetti A."/>
            <person name="Arita M."/>
            <person name="Mattarelli P."/>
        </authorList>
    </citation>
    <scope>NUCLEOTIDE SEQUENCE [LARGE SCALE GENOMIC DNA]</scope>
    <source>
        <strain evidence="3 4">RST17</strain>
    </source>
</reference>
<organism evidence="3 4">
    <name type="scientific">Bifidobacterium myosotis</name>
    <dbReference type="NCBI Taxonomy" id="1630166"/>
    <lineage>
        <taxon>Bacteria</taxon>
        <taxon>Bacillati</taxon>
        <taxon>Actinomycetota</taxon>
        <taxon>Actinomycetes</taxon>
        <taxon>Bifidobacteriales</taxon>
        <taxon>Bifidobacteriaceae</taxon>
        <taxon>Bifidobacterium</taxon>
    </lineage>
</organism>
<evidence type="ECO:0000259" key="2">
    <source>
        <dbReference type="Pfam" id="PF13635"/>
    </source>
</evidence>
<proteinExistence type="predicted"/>
<feature type="domain" description="AAA" evidence="1">
    <location>
        <begin position="24"/>
        <end position="156"/>
    </location>
</feature>
<dbReference type="EMBL" id="RZUH01000001">
    <property type="protein sequence ID" value="KAA8829771.1"/>
    <property type="molecule type" value="Genomic_DNA"/>
</dbReference>
<dbReference type="Pfam" id="PF13635">
    <property type="entry name" value="DUF4143"/>
    <property type="match status" value="1"/>
</dbReference>
<feature type="domain" description="DUF4143" evidence="2">
    <location>
        <begin position="209"/>
        <end position="355"/>
    </location>
</feature>
<dbReference type="SUPFAM" id="SSF52540">
    <property type="entry name" value="P-loop containing nucleoside triphosphate hydrolases"/>
    <property type="match status" value="1"/>
</dbReference>
<dbReference type="Proteomes" id="UP000410049">
    <property type="component" value="Unassembled WGS sequence"/>
</dbReference>
<dbReference type="AlphaFoldDB" id="A0A5M9ZQ51"/>
<dbReference type="PANTHER" id="PTHR33295">
    <property type="entry name" value="ATPASE"/>
    <property type="match status" value="1"/>
</dbReference>
<dbReference type="GO" id="GO:0005524">
    <property type="term" value="F:ATP binding"/>
    <property type="evidence" value="ECO:0007669"/>
    <property type="project" value="UniProtKB-KW"/>
</dbReference>
<name>A0A5M9ZQ51_9BIFI</name>
<dbReference type="Gene3D" id="3.40.50.300">
    <property type="entry name" value="P-loop containing nucleotide triphosphate hydrolases"/>
    <property type="match status" value="1"/>
</dbReference>
<dbReference type="InterPro" id="IPR041682">
    <property type="entry name" value="AAA_14"/>
</dbReference>
<gene>
    <name evidence="3" type="ORF">EMO91_02070</name>
</gene>
<evidence type="ECO:0000313" key="3">
    <source>
        <dbReference type="EMBL" id="KAA8829771.1"/>
    </source>
</evidence>
<dbReference type="InterPro" id="IPR027417">
    <property type="entry name" value="P-loop_NTPase"/>
</dbReference>
<accession>A0A5M9ZQ51</accession>
<evidence type="ECO:0000259" key="1">
    <source>
        <dbReference type="Pfam" id="PF13173"/>
    </source>
</evidence>
<sequence length="411" mass="46642">MHVMVFIERKKLIKSLRSHRDTPEVKVLTGVRRCGKSTLLSKYADMLIAEGVPESNVFVRRFDAFDIPIGYDEKSLYADLAEAFRQSRNGTFYVFLDEIQDVPGWEEVVRKLHTRDNTDVYITGSNARLLSGELATYLTGRYVTVPVYPLSFEEYLGYRRAENADDSVDRLFGQYMMFGGMPGLFAAGLPDERRATEILTAVYESVIIKDVAGRYGVRDLATLEKLSRYLFSTSANLFSVNNVVRALKSAGANATYTTIDNQINALEKAFIVYSAEQERMRGKEMLRPQRKYYPVDNGLRNLATGFNGADRGAQLEGIVFMELKRRGYAVSIGALPAGEIDFVARRNAERLYIQVTLNMTEEQTRQRELAPLRKLNDAFPRLVLTLDWFSEGTTEEGIRIMNVIDWLCAGR</sequence>
<dbReference type="Pfam" id="PF13173">
    <property type="entry name" value="AAA_14"/>
    <property type="match status" value="1"/>
</dbReference>
<dbReference type="PANTHER" id="PTHR33295:SF20">
    <property type="entry name" value="ATPASE"/>
    <property type="match status" value="1"/>
</dbReference>
<keyword evidence="3" id="KW-0067">ATP-binding</keyword>